<evidence type="ECO:0000259" key="1">
    <source>
        <dbReference type="Pfam" id="PF07796"/>
    </source>
</evidence>
<feature type="domain" description="DUF1638" evidence="1">
    <location>
        <begin position="25"/>
        <end position="192"/>
    </location>
</feature>
<sequence length="215" mass="24631">MDKVIACSTMRPEIEALDPDHDLNFMGYGLHRVPDKLREKLQNEIDQSEEEGYDKIRLIYGLCSHGISGLSSSESPIIAPRVHDCISLLLGSAGKYQEEFKDNPGTIYLSRGWIDFGGDPLSVFEEYVDRVGEEMARETVTREYKNYTRLVFVNTWIDDLAEYRKYAREAAEFLDLDYQEIEGSSDLMHRLLFEEEGKGVAVFPPGRSILRHNLV</sequence>
<accession>A0A1G9I4V3</accession>
<dbReference type="AlphaFoldDB" id="A0A1G9I4V3"/>
<dbReference type="Proteomes" id="UP000199476">
    <property type="component" value="Unassembled WGS sequence"/>
</dbReference>
<evidence type="ECO:0000313" key="3">
    <source>
        <dbReference type="Proteomes" id="UP000199476"/>
    </source>
</evidence>
<proteinExistence type="predicted"/>
<reference evidence="2 3" key="1">
    <citation type="submission" date="2016-10" db="EMBL/GenBank/DDBJ databases">
        <authorList>
            <person name="de Groot N.N."/>
        </authorList>
    </citation>
    <scope>NUCLEOTIDE SEQUENCE [LARGE SCALE GENOMIC DNA]</scope>
    <source>
        <strain evidence="2 3">SLAS-1</strain>
    </source>
</reference>
<gene>
    <name evidence="2" type="ORF">SAMN04488692_102113</name>
</gene>
<dbReference type="Pfam" id="PF07796">
    <property type="entry name" value="DUF1638"/>
    <property type="match status" value="1"/>
</dbReference>
<name>A0A1G9I4V3_9FIRM</name>
<protein>
    <recommendedName>
        <fullName evidence="1">DUF1638 domain-containing protein</fullName>
    </recommendedName>
</protein>
<dbReference type="RefSeq" id="WP_089757989.1">
    <property type="nucleotide sequence ID" value="NZ_FNGO01000002.1"/>
</dbReference>
<dbReference type="OrthoDB" id="9787351at2"/>
<dbReference type="STRING" id="321763.SAMN04488692_102113"/>
<organism evidence="2 3">
    <name type="scientific">Halarsenatibacter silvermanii</name>
    <dbReference type="NCBI Taxonomy" id="321763"/>
    <lineage>
        <taxon>Bacteria</taxon>
        <taxon>Bacillati</taxon>
        <taxon>Bacillota</taxon>
        <taxon>Clostridia</taxon>
        <taxon>Halanaerobiales</taxon>
        <taxon>Halarsenatibacteraceae</taxon>
        <taxon>Halarsenatibacter</taxon>
    </lineage>
</organism>
<evidence type="ECO:0000313" key="2">
    <source>
        <dbReference type="EMBL" id="SDL20122.1"/>
    </source>
</evidence>
<keyword evidence="3" id="KW-1185">Reference proteome</keyword>
<dbReference type="EMBL" id="FNGO01000002">
    <property type="protein sequence ID" value="SDL20122.1"/>
    <property type="molecule type" value="Genomic_DNA"/>
</dbReference>
<dbReference type="InterPro" id="IPR012437">
    <property type="entry name" value="DUF1638"/>
</dbReference>